<keyword evidence="6 10" id="KW-1133">Transmembrane helix</keyword>
<evidence type="ECO:0000256" key="3">
    <source>
        <dbReference type="ARBA" id="ARBA00022448"/>
    </source>
</evidence>
<comment type="caution">
    <text evidence="12">The sequence shown here is derived from an EMBL/GenBank/DDBJ whole genome shotgun (WGS) entry which is preliminary data.</text>
</comment>
<dbReference type="PROSITE" id="PS50928">
    <property type="entry name" value="ABC_TM1"/>
    <property type="match status" value="1"/>
</dbReference>
<organism evidence="12 13">
    <name type="scientific">Paenalcaligenes hermetiae</name>
    <dbReference type="NCBI Taxonomy" id="1157987"/>
    <lineage>
        <taxon>Bacteria</taxon>
        <taxon>Pseudomonadati</taxon>
        <taxon>Pseudomonadota</taxon>
        <taxon>Betaproteobacteria</taxon>
        <taxon>Burkholderiales</taxon>
        <taxon>Alcaligenaceae</taxon>
        <taxon>Paenalcaligenes</taxon>
    </lineage>
</organism>
<dbReference type="Gene3D" id="1.10.3720.10">
    <property type="entry name" value="MetI-like"/>
    <property type="match status" value="1"/>
</dbReference>
<gene>
    <name evidence="12" type="ORF">GCM10023337_09210</name>
</gene>
<dbReference type="PANTHER" id="PTHR30450">
    <property type="entry name" value="ABC TRANSPORTER PERMEASE"/>
    <property type="match status" value="1"/>
</dbReference>
<dbReference type="NCBIfam" id="NF011651">
    <property type="entry name" value="PRK15069.1"/>
    <property type="match status" value="1"/>
</dbReference>
<evidence type="ECO:0000313" key="12">
    <source>
        <dbReference type="EMBL" id="GAA5088049.1"/>
    </source>
</evidence>
<name>A0ABP9LYH7_9BURK</name>
<evidence type="ECO:0000256" key="9">
    <source>
        <dbReference type="ARBA" id="ARBA00046835"/>
    </source>
</evidence>
<comment type="similarity">
    <text evidence="2">Belongs to the binding-protein-dependent transport system permease family. HisMQ subfamily.</text>
</comment>
<feature type="transmembrane region" description="Helical" evidence="10">
    <location>
        <begin position="200"/>
        <end position="224"/>
    </location>
</feature>
<feature type="domain" description="ABC transmembrane type-1" evidence="11">
    <location>
        <begin position="23"/>
        <end position="221"/>
    </location>
</feature>
<evidence type="ECO:0000256" key="7">
    <source>
        <dbReference type="ARBA" id="ARBA00023136"/>
    </source>
</evidence>
<keyword evidence="13" id="KW-1185">Reference proteome</keyword>
<keyword evidence="4" id="KW-1003">Cell membrane</keyword>
<accession>A0ABP9LYH7</accession>
<evidence type="ECO:0000256" key="2">
    <source>
        <dbReference type="ARBA" id="ARBA00010072"/>
    </source>
</evidence>
<dbReference type="InterPro" id="IPR035906">
    <property type="entry name" value="MetI-like_sf"/>
</dbReference>
<feature type="transmembrane region" description="Helical" evidence="10">
    <location>
        <begin position="96"/>
        <end position="116"/>
    </location>
</feature>
<keyword evidence="7 10" id="KW-0472">Membrane</keyword>
<dbReference type="InterPro" id="IPR010065">
    <property type="entry name" value="AA_ABC_transptr_permease_3TM"/>
</dbReference>
<keyword evidence="5 10" id="KW-0812">Transmembrane</keyword>
<evidence type="ECO:0000256" key="4">
    <source>
        <dbReference type="ARBA" id="ARBA00022475"/>
    </source>
</evidence>
<evidence type="ECO:0000259" key="11">
    <source>
        <dbReference type="PROSITE" id="PS50928"/>
    </source>
</evidence>
<reference evidence="13" key="1">
    <citation type="journal article" date="2019" name="Int. J. Syst. Evol. Microbiol.">
        <title>The Global Catalogue of Microorganisms (GCM) 10K type strain sequencing project: providing services to taxonomists for standard genome sequencing and annotation.</title>
        <authorList>
            <consortium name="The Broad Institute Genomics Platform"/>
            <consortium name="The Broad Institute Genome Sequencing Center for Infectious Disease"/>
            <person name="Wu L."/>
            <person name="Ma J."/>
        </authorList>
    </citation>
    <scope>NUCLEOTIDE SEQUENCE [LARGE SCALE GENOMIC DNA]</scope>
    <source>
        <strain evidence="13">JCM 18423</strain>
    </source>
</reference>
<sequence length="237" mass="26531">MNTVIEEFWQAYLYSSNGQLSGLAITLWLLSISLAIGFVLSLFMAIGRNSARPYIAKPIWLFTYVFRGTPLYVQILFIYTGMYSLELVKQTPALNAFFQSGFNCMVLALVLNNVAYTTEIFAGAIRQTPAGEIEAARAYGMKKSTMYRRIILPSALRRALPAYSNEVILMLHATSLAFTATVPDILKIARDANSATYETFASYGLAALIYLVISFIFVGIFRLLEKRLLLPLQPHTH</sequence>
<evidence type="ECO:0000256" key="8">
    <source>
        <dbReference type="ARBA" id="ARBA00039779"/>
    </source>
</evidence>
<keyword evidence="3 10" id="KW-0813">Transport</keyword>
<dbReference type="EMBL" id="BAABKD010000008">
    <property type="protein sequence ID" value="GAA5088049.1"/>
    <property type="molecule type" value="Genomic_DNA"/>
</dbReference>
<feature type="transmembrane region" description="Helical" evidence="10">
    <location>
        <begin position="20"/>
        <end position="47"/>
    </location>
</feature>
<dbReference type="InterPro" id="IPR051322">
    <property type="entry name" value="AA_ABC_Transporter_Permease"/>
</dbReference>
<dbReference type="SUPFAM" id="SSF161098">
    <property type="entry name" value="MetI-like"/>
    <property type="match status" value="1"/>
</dbReference>
<protein>
    <recommendedName>
        <fullName evidence="8">Histidine/lysine/arginine/ornithine transport system permease protein HisM</fullName>
    </recommendedName>
</protein>
<evidence type="ECO:0000256" key="5">
    <source>
        <dbReference type="ARBA" id="ARBA00022692"/>
    </source>
</evidence>
<dbReference type="Pfam" id="PF00528">
    <property type="entry name" value="BPD_transp_1"/>
    <property type="match status" value="1"/>
</dbReference>
<dbReference type="InterPro" id="IPR000515">
    <property type="entry name" value="MetI-like"/>
</dbReference>
<dbReference type="RefSeq" id="WP_260649021.1">
    <property type="nucleotide sequence ID" value="NZ_BAABKD010000008.1"/>
</dbReference>
<evidence type="ECO:0000313" key="13">
    <source>
        <dbReference type="Proteomes" id="UP001500227"/>
    </source>
</evidence>
<evidence type="ECO:0000256" key="1">
    <source>
        <dbReference type="ARBA" id="ARBA00004429"/>
    </source>
</evidence>
<dbReference type="PANTHER" id="PTHR30450:SF5">
    <property type="entry name" value="HISTIDINE TRANSPORT SYSTEM PERMEASE PROTEIN HISM"/>
    <property type="match status" value="1"/>
</dbReference>
<evidence type="ECO:0000256" key="10">
    <source>
        <dbReference type="RuleBase" id="RU363032"/>
    </source>
</evidence>
<evidence type="ECO:0000256" key="6">
    <source>
        <dbReference type="ARBA" id="ARBA00022989"/>
    </source>
</evidence>
<comment type="subunit">
    <text evidence="9">The HisPMQJ complex is composed of two ATP-binding proteins (HisP), two transmembrane proteins (HisM and HisQ) and a solute-binding protein (HisJ). The HisPMQ-ArgT complex is composed of two ATP-binding proteins (HisP), two transmembrane proteins (HisM and HisQ) and a solute-binding protein (ArgT).</text>
</comment>
<dbReference type="NCBIfam" id="TIGR01726">
    <property type="entry name" value="HEQRo_perm_3TM"/>
    <property type="match status" value="1"/>
</dbReference>
<dbReference type="Proteomes" id="UP001500227">
    <property type="component" value="Unassembled WGS sequence"/>
</dbReference>
<dbReference type="CDD" id="cd06261">
    <property type="entry name" value="TM_PBP2"/>
    <property type="match status" value="1"/>
</dbReference>
<comment type="subcellular location">
    <subcellularLocation>
        <location evidence="1">Cell inner membrane</location>
        <topology evidence="1">Multi-pass membrane protein</topology>
    </subcellularLocation>
    <subcellularLocation>
        <location evidence="10">Cell membrane</location>
        <topology evidence="10">Multi-pass membrane protein</topology>
    </subcellularLocation>
</comment>
<proteinExistence type="inferred from homology"/>
<feature type="transmembrane region" description="Helical" evidence="10">
    <location>
        <begin position="59"/>
        <end position="84"/>
    </location>
</feature>